<dbReference type="CDD" id="cd06261">
    <property type="entry name" value="TM_PBP2"/>
    <property type="match status" value="1"/>
</dbReference>
<keyword evidence="5 7" id="KW-1133">Transmembrane helix</keyword>
<organism evidence="9 10">
    <name type="scientific">Sphingosinicella xenopeptidilytica</name>
    <dbReference type="NCBI Taxonomy" id="364098"/>
    <lineage>
        <taxon>Bacteria</taxon>
        <taxon>Pseudomonadati</taxon>
        <taxon>Pseudomonadota</taxon>
        <taxon>Alphaproteobacteria</taxon>
        <taxon>Sphingomonadales</taxon>
        <taxon>Sphingosinicellaceae</taxon>
        <taxon>Sphingosinicella</taxon>
    </lineage>
</organism>
<keyword evidence="6 7" id="KW-0472">Membrane</keyword>
<dbReference type="Gene3D" id="1.10.3720.10">
    <property type="entry name" value="MetI-like"/>
    <property type="match status" value="1"/>
</dbReference>
<protein>
    <submittedName>
        <fullName evidence="9">Phosphonate ABC transporter, permease protein PhnE</fullName>
    </submittedName>
</protein>
<evidence type="ECO:0000313" key="9">
    <source>
        <dbReference type="EMBL" id="MFD0849865.1"/>
    </source>
</evidence>
<dbReference type="SUPFAM" id="SSF161098">
    <property type="entry name" value="MetI-like"/>
    <property type="match status" value="1"/>
</dbReference>
<dbReference type="RefSeq" id="WP_381493094.1">
    <property type="nucleotide sequence ID" value="NZ_JBHTIK010000012.1"/>
</dbReference>
<keyword evidence="10" id="KW-1185">Reference proteome</keyword>
<feature type="domain" description="ABC transmembrane type-1" evidence="8">
    <location>
        <begin position="140"/>
        <end position="323"/>
    </location>
</feature>
<evidence type="ECO:0000313" key="10">
    <source>
        <dbReference type="Proteomes" id="UP001597124"/>
    </source>
</evidence>
<evidence type="ECO:0000256" key="4">
    <source>
        <dbReference type="ARBA" id="ARBA00022692"/>
    </source>
</evidence>
<keyword evidence="2 7" id="KW-0813">Transport</keyword>
<dbReference type="InterPro" id="IPR005769">
    <property type="entry name" value="PhnE/PtxC"/>
</dbReference>
<feature type="transmembrane region" description="Helical" evidence="7">
    <location>
        <begin position="195"/>
        <end position="219"/>
    </location>
</feature>
<evidence type="ECO:0000256" key="3">
    <source>
        <dbReference type="ARBA" id="ARBA00022475"/>
    </source>
</evidence>
<comment type="similarity">
    <text evidence="7">Belongs to the binding-protein-dependent transport system permease family.</text>
</comment>
<feature type="transmembrane region" description="Helical" evidence="7">
    <location>
        <begin position="13"/>
        <end position="30"/>
    </location>
</feature>
<sequence length="331" mass="35237">MNSTAAWHYPSPFGTRTVAIVIAALALLWITGQRVEIGRMISMTGEAALAAVGLIPESEVADGFSAVAGKLFPLQISTSTEVSRIENFDPANLPLFAHIETVETTTQALNPDTLEMEPRAERTTVLVEPVGYLVHVAAKMLETLEIALWGTVIAILIGFPLALGAARNITHSPALRGLAGAAISLLRSIPEMISALFLVIAYGFGPIAGILALAFYGAGYLGKVYGEDMEGLDPRPQEALAAGGATMLAQLRWAVLPQAMPRFIAAALYVLDRNMRMATVIGIVGAGGIGQELKGRYDMYDYGHVGTILVVIFLVVFLLDRAAAHLRRAAL</sequence>
<feature type="transmembrane region" description="Helical" evidence="7">
    <location>
        <begin position="299"/>
        <end position="319"/>
    </location>
</feature>
<dbReference type="InterPro" id="IPR000515">
    <property type="entry name" value="MetI-like"/>
</dbReference>
<reference evidence="10" key="1">
    <citation type="journal article" date="2019" name="Int. J. Syst. Evol. Microbiol.">
        <title>The Global Catalogue of Microorganisms (GCM) 10K type strain sequencing project: providing services to taxonomists for standard genome sequencing and annotation.</title>
        <authorList>
            <consortium name="The Broad Institute Genomics Platform"/>
            <consortium name="The Broad Institute Genome Sequencing Center for Infectious Disease"/>
            <person name="Wu L."/>
            <person name="Ma J."/>
        </authorList>
    </citation>
    <scope>NUCLEOTIDE SEQUENCE [LARGE SCALE GENOMIC DNA]</scope>
    <source>
        <strain evidence="10">CCUG 52537</strain>
    </source>
</reference>
<proteinExistence type="inferred from homology"/>
<evidence type="ECO:0000256" key="6">
    <source>
        <dbReference type="ARBA" id="ARBA00023136"/>
    </source>
</evidence>
<accession>A0ABW3C5Z8</accession>
<comment type="caution">
    <text evidence="9">The sequence shown here is derived from an EMBL/GenBank/DDBJ whole genome shotgun (WGS) entry which is preliminary data.</text>
</comment>
<dbReference type="PANTHER" id="PTHR30043:SF1">
    <property type="entry name" value="ABC TRANSPORT SYSTEM PERMEASE PROTEIN P69"/>
    <property type="match status" value="1"/>
</dbReference>
<dbReference type="Pfam" id="PF00528">
    <property type="entry name" value="BPD_transp_1"/>
    <property type="match status" value="1"/>
</dbReference>
<evidence type="ECO:0000256" key="7">
    <source>
        <dbReference type="RuleBase" id="RU363032"/>
    </source>
</evidence>
<dbReference type="EMBL" id="JBHTIK010000012">
    <property type="protein sequence ID" value="MFD0849865.1"/>
    <property type="molecule type" value="Genomic_DNA"/>
</dbReference>
<gene>
    <name evidence="9" type="primary">phnE</name>
    <name evidence="9" type="ORF">ACFQ00_16130</name>
</gene>
<evidence type="ECO:0000259" key="8">
    <source>
        <dbReference type="PROSITE" id="PS50928"/>
    </source>
</evidence>
<dbReference type="Proteomes" id="UP001597124">
    <property type="component" value="Unassembled WGS sequence"/>
</dbReference>
<dbReference type="InterPro" id="IPR035906">
    <property type="entry name" value="MetI-like_sf"/>
</dbReference>
<name>A0ABW3C5Z8_SPHXN</name>
<evidence type="ECO:0000256" key="2">
    <source>
        <dbReference type="ARBA" id="ARBA00022448"/>
    </source>
</evidence>
<dbReference type="PROSITE" id="PS50928">
    <property type="entry name" value="ABC_TM1"/>
    <property type="match status" value="1"/>
</dbReference>
<evidence type="ECO:0000256" key="1">
    <source>
        <dbReference type="ARBA" id="ARBA00004651"/>
    </source>
</evidence>
<keyword evidence="4 7" id="KW-0812">Transmembrane</keyword>
<dbReference type="PANTHER" id="PTHR30043">
    <property type="entry name" value="PHOSPHONATES TRANSPORT SYSTEM PERMEASE PROTEIN"/>
    <property type="match status" value="1"/>
</dbReference>
<feature type="transmembrane region" description="Helical" evidence="7">
    <location>
        <begin position="146"/>
        <end position="166"/>
    </location>
</feature>
<keyword evidence="3" id="KW-1003">Cell membrane</keyword>
<evidence type="ECO:0000256" key="5">
    <source>
        <dbReference type="ARBA" id="ARBA00022989"/>
    </source>
</evidence>
<comment type="subcellular location">
    <subcellularLocation>
        <location evidence="1 7">Cell membrane</location>
        <topology evidence="1 7">Multi-pass membrane protein</topology>
    </subcellularLocation>
</comment>
<dbReference type="NCBIfam" id="TIGR01097">
    <property type="entry name" value="PhnE"/>
    <property type="match status" value="1"/>
</dbReference>